<dbReference type="InterPro" id="IPR049177">
    <property type="entry name" value="MgtC_SapB_SrpB_YhiD_N"/>
</dbReference>
<feature type="domain" description="MgtC/SapB/SrpB/YhiD N-terminal" evidence="2">
    <location>
        <begin position="17"/>
        <end position="148"/>
    </location>
</feature>
<sequence>MVETSIGYEDFILRIGTGLLVGALIGIERERAQLVGRSEKSGSIPGFRSMGFIGLYGSATGYITSYTASQYGVLFAAFEAGLGTVTVTLLTLLFAYTRMIRLRALGFTTYIVILITFLAGLMSGFGLILEGVAVGVIGGLLLASKYPVVRITRSVSYSELIALMEVAALVLVLGPAAYYASDYIPFINVFQVYVFFTAIVAVSFGSYIASRIWGVRGFVTSIILGSIVNSEAVVASIASRRDIEAEVIFQAVITALSVMQLRIAALGLLALLLGGSIPRGEIVLNLQEAAVPAVILLALMTIATLIAWASTIALEKVENKGVTPSTPLQWSVAVRGAVAFFLLTMLFDAASRLLSGYTGSIALLVLSIVGGFISANATLLSLAGLLTRLGVDTFTLGILGITLGATFNKILYTRAVGAPPETVREIAKATGLMSLLPAFFLAIYTLLPLVLTPGAILERVASDTLKNPTSRKLWWRCSGGASERGYKG</sequence>
<feature type="transmembrane region" description="Helical" evidence="1">
    <location>
        <begin position="192"/>
        <end position="210"/>
    </location>
</feature>
<evidence type="ECO:0000256" key="1">
    <source>
        <dbReference type="SAM" id="Phobius"/>
    </source>
</evidence>
<feature type="transmembrane region" description="Helical" evidence="1">
    <location>
        <begin position="251"/>
        <end position="277"/>
    </location>
</feature>
<proteinExistence type="predicted"/>
<feature type="transmembrane region" description="Helical" evidence="1">
    <location>
        <begin position="160"/>
        <end position="180"/>
    </location>
</feature>
<dbReference type="eggNOG" id="arCOG04203">
    <property type="taxonomic scope" value="Archaea"/>
</dbReference>
<feature type="transmembrane region" description="Helical" evidence="1">
    <location>
        <begin position="330"/>
        <end position="349"/>
    </location>
</feature>
<dbReference type="InterPro" id="IPR025105">
    <property type="entry name" value="DUF4010"/>
</dbReference>
<dbReference type="PANTHER" id="PTHR39084">
    <property type="entry name" value="MEMBRANE PROTEIN-RELATED"/>
    <property type="match status" value="1"/>
</dbReference>
<feature type="transmembrane region" description="Helical" evidence="1">
    <location>
        <begin position="217"/>
        <end position="239"/>
    </location>
</feature>
<feature type="transmembrane region" description="Helical" evidence="1">
    <location>
        <begin position="432"/>
        <end position="451"/>
    </location>
</feature>
<dbReference type="KEGG" id="acj:ACAM_0867"/>
<evidence type="ECO:0000259" key="2">
    <source>
        <dbReference type="Pfam" id="PF02308"/>
    </source>
</evidence>
<dbReference type="PATRIC" id="fig|1198449.6.peg.876"/>
<feature type="transmembrane region" description="Helical" evidence="1">
    <location>
        <begin position="47"/>
        <end position="65"/>
    </location>
</feature>
<name>U3TD31_9CREN</name>
<feature type="transmembrane region" description="Helical" evidence="1">
    <location>
        <begin position="289"/>
        <end position="310"/>
    </location>
</feature>
<dbReference type="PANTHER" id="PTHR39084:SF1">
    <property type="entry name" value="DUF4010 DOMAIN-CONTAINING PROTEIN"/>
    <property type="match status" value="1"/>
</dbReference>
<gene>
    <name evidence="4" type="ORF">ACAM_0867</name>
</gene>
<keyword evidence="1" id="KW-1133">Transmembrane helix</keyword>
<protein>
    <submittedName>
        <fullName evidence="4">Predicted membrane protein</fullName>
    </submittedName>
</protein>
<evidence type="ECO:0000313" key="4">
    <source>
        <dbReference type="EMBL" id="BAN90336.1"/>
    </source>
</evidence>
<feature type="transmembrane region" description="Helical" evidence="1">
    <location>
        <begin position="393"/>
        <end position="411"/>
    </location>
</feature>
<reference evidence="4 5" key="1">
    <citation type="journal article" date="2013" name="Appl. Environ. Microbiol.">
        <title>Variation of the Virus-Related Elements within Syntenic Genomes of the Hyperthermophilic Archaeon Aeropyrum.</title>
        <authorList>
            <person name="Daifuku T."/>
            <person name="Yoshida T."/>
            <person name="Kitamura T."/>
            <person name="Kawaichi S."/>
            <person name="Inoue T."/>
            <person name="Nomura K."/>
            <person name="Yoshida Y."/>
            <person name="Kuno S."/>
            <person name="Sako Y."/>
        </authorList>
    </citation>
    <scope>NUCLEOTIDE SEQUENCE [LARGE SCALE GENOMIC DNA]</scope>
    <source>
        <strain evidence="4 5">SY1</strain>
    </source>
</reference>
<keyword evidence="1" id="KW-0472">Membrane</keyword>
<feature type="transmembrane region" description="Helical" evidence="1">
    <location>
        <begin position="361"/>
        <end position="387"/>
    </location>
</feature>
<keyword evidence="1" id="KW-0812">Transmembrane</keyword>
<evidence type="ECO:0000313" key="5">
    <source>
        <dbReference type="Proteomes" id="UP000016887"/>
    </source>
</evidence>
<keyword evidence="5" id="KW-1185">Reference proteome</keyword>
<dbReference type="AlphaFoldDB" id="U3TD31"/>
<dbReference type="Proteomes" id="UP000016887">
    <property type="component" value="Chromosome"/>
</dbReference>
<organism evidence="4 5">
    <name type="scientific">Aeropyrum camini SY1 = JCM 12091</name>
    <dbReference type="NCBI Taxonomy" id="1198449"/>
    <lineage>
        <taxon>Archaea</taxon>
        <taxon>Thermoproteota</taxon>
        <taxon>Thermoprotei</taxon>
        <taxon>Desulfurococcales</taxon>
        <taxon>Desulfurococcaceae</taxon>
        <taxon>Aeropyrum</taxon>
    </lineage>
</organism>
<feature type="domain" description="DUF4010" evidence="3">
    <location>
        <begin position="199"/>
        <end position="417"/>
    </location>
</feature>
<feature type="transmembrane region" description="Helical" evidence="1">
    <location>
        <begin position="6"/>
        <end position="27"/>
    </location>
</feature>
<feature type="transmembrane region" description="Helical" evidence="1">
    <location>
        <begin position="102"/>
        <end position="121"/>
    </location>
</feature>
<dbReference type="OrthoDB" id="187863at2157"/>
<dbReference type="STRING" id="1198449.ACAM_0867"/>
<feature type="transmembrane region" description="Helical" evidence="1">
    <location>
        <begin position="127"/>
        <end position="148"/>
    </location>
</feature>
<dbReference type="RefSeq" id="WP_022541609.1">
    <property type="nucleotide sequence ID" value="NC_022521.1"/>
</dbReference>
<dbReference type="EMBL" id="AP012489">
    <property type="protein sequence ID" value="BAN90336.1"/>
    <property type="molecule type" value="Genomic_DNA"/>
</dbReference>
<feature type="transmembrane region" description="Helical" evidence="1">
    <location>
        <begin position="71"/>
        <end position="95"/>
    </location>
</feature>
<dbReference type="Pfam" id="PF02308">
    <property type="entry name" value="MgtC"/>
    <property type="match status" value="1"/>
</dbReference>
<dbReference type="Pfam" id="PF13194">
    <property type="entry name" value="DUF4010"/>
    <property type="match status" value="1"/>
</dbReference>
<evidence type="ECO:0000259" key="3">
    <source>
        <dbReference type="Pfam" id="PF13194"/>
    </source>
</evidence>
<accession>U3TD31</accession>
<dbReference type="GeneID" id="17110242"/>